<dbReference type="InterPro" id="IPR014721">
    <property type="entry name" value="Ribsml_uS5_D2-typ_fold_subgr"/>
</dbReference>
<evidence type="ECO:0000313" key="15">
    <source>
        <dbReference type="Proteomes" id="UP000182793"/>
    </source>
</evidence>
<proteinExistence type="predicted"/>
<evidence type="ECO:0000256" key="2">
    <source>
        <dbReference type="ARBA" id="ARBA00022516"/>
    </source>
</evidence>
<evidence type="ECO:0000256" key="6">
    <source>
        <dbReference type="ARBA" id="ARBA00022840"/>
    </source>
</evidence>
<evidence type="ECO:0000313" key="13">
    <source>
        <dbReference type="EMBL" id="SFL31429.1"/>
    </source>
</evidence>
<dbReference type="GO" id="GO:0019287">
    <property type="term" value="P:isopentenyl diphosphate biosynthetic process, mevalonate pathway"/>
    <property type="evidence" value="ECO:0007669"/>
    <property type="project" value="UniProtKB-UniPathway"/>
</dbReference>
<dbReference type="Pfam" id="PF00288">
    <property type="entry name" value="GHMP_kinases_N"/>
    <property type="match status" value="1"/>
</dbReference>
<dbReference type="PANTHER" id="PTHR43290:SF2">
    <property type="entry name" value="MEVALONATE KINASE"/>
    <property type="match status" value="1"/>
</dbReference>
<dbReference type="PANTHER" id="PTHR43290">
    <property type="entry name" value="MEVALONATE KINASE"/>
    <property type="match status" value="1"/>
</dbReference>
<evidence type="ECO:0000256" key="5">
    <source>
        <dbReference type="ARBA" id="ARBA00022777"/>
    </source>
</evidence>
<evidence type="ECO:0000256" key="1">
    <source>
        <dbReference type="ARBA" id="ARBA00022490"/>
    </source>
</evidence>
<evidence type="ECO:0000256" key="9">
    <source>
        <dbReference type="ARBA" id="ARBA00029438"/>
    </source>
</evidence>
<keyword evidence="7" id="KW-0460">Magnesium</keyword>
<accession>A0A091BVT3</accession>
<comment type="pathway">
    <text evidence="9">Isoprenoid biosynthesis; isopentenyl diphosphate biosynthesis via mevalonate pathway; isopentenyl diphosphate from (R)-mevalonate: step 1/3.</text>
</comment>
<dbReference type="EMBL" id="FOTG01000007">
    <property type="protein sequence ID" value="SFL31429.1"/>
    <property type="molecule type" value="Genomic_DNA"/>
</dbReference>
<dbReference type="Proteomes" id="UP000182793">
    <property type="component" value="Unassembled WGS sequence"/>
</dbReference>
<keyword evidence="15" id="KW-1185">Reference proteome</keyword>
<dbReference type="UniPathway" id="UPA00057">
    <property type="reaction ID" value="UER00098"/>
</dbReference>
<keyword evidence="8" id="KW-0443">Lipid metabolism</keyword>
<dbReference type="EMBL" id="AUZH01000019">
    <property type="protein sequence ID" value="KFN87867.1"/>
    <property type="molecule type" value="Genomic_DNA"/>
</dbReference>
<dbReference type="GO" id="GO:0004496">
    <property type="term" value="F:mevalonate kinase activity"/>
    <property type="evidence" value="ECO:0007669"/>
    <property type="project" value="InterPro"/>
</dbReference>
<evidence type="ECO:0000256" key="3">
    <source>
        <dbReference type="ARBA" id="ARBA00022679"/>
    </source>
</evidence>
<protein>
    <submittedName>
        <fullName evidence="12">Mevalonate kinase</fullName>
    </submittedName>
</protein>
<dbReference type="GO" id="GO:0005524">
    <property type="term" value="F:ATP binding"/>
    <property type="evidence" value="ECO:0007669"/>
    <property type="project" value="UniProtKB-KW"/>
</dbReference>
<dbReference type="Gene3D" id="3.30.70.890">
    <property type="entry name" value="GHMP kinase, C-terminal domain"/>
    <property type="match status" value="1"/>
</dbReference>
<sequence length="292" mass="31455">MTKKIGVGKAHSKIIWMGEHSVVYGYPAIAIPLQGIEVECRIYPADEKIHFDYYDTLSTAVYAALEYLNHTDVAISYDIRSEIPQKRGMGSSAAVSIAAIRAVFDYFEQSIDMDTLEILVNKAEIIAHSNPSGLDAKTCLSDKAITFIRNIGFSTLDLDLDAYLVIADTGIYGNTREAVEKVAQAEENNLPHLAALGDLTEQVQKAITEKAIQKIGPLMTKAHAELQAIGVSIDKADQLVEISLENGALGAKMSGGGLGGCIIALTETKAQAEKISKALTEGGAVQTWIEKL</sequence>
<dbReference type="RefSeq" id="WP_039696773.1">
    <property type="nucleotide sequence ID" value="NZ_AUZH01000019.1"/>
</dbReference>
<evidence type="ECO:0000256" key="7">
    <source>
        <dbReference type="ARBA" id="ARBA00022842"/>
    </source>
</evidence>
<dbReference type="AlphaFoldDB" id="A0A091BVT3"/>
<keyword evidence="1" id="KW-0963">Cytoplasm</keyword>
<name>A0A091BVT3_STREI</name>
<dbReference type="Proteomes" id="UP000029382">
    <property type="component" value="Unassembled WGS sequence"/>
</dbReference>
<evidence type="ECO:0000313" key="12">
    <source>
        <dbReference type="EMBL" id="KFN87867.1"/>
    </source>
</evidence>
<keyword evidence="4" id="KW-0547">Nucleotide-binding</keyword>
<dbReference type="SUPFAM" id="SSF55060">
    <property type="entry name" value="GHMP Kinase, C-terminal domain"/>
    <property type="match status" value="1"/>
</dbReference>
<evidence type="ECO:0000256" key="4">
    <source>
        <dbReference type="ARBA" id="ARBA00022741"/>
    </source>
</evidence>
<dbReference type="Gene3D" id="3.30.230.10">
    <property type="match status" value="1"/>
</dbReference>
<dbReference type="PRINTS" id="PR00959">
    <property type="entry name" value="MEVGALKINASE"/>
</dbReference>
<organism evidence="12 14">
    <name type="scientific">Streptococcus equinus JB1</name>
    <dbReference type="NCBI Taxonomy" id="1294274"/>
    <lineage>
        <taxon>Bacteria</taxon>
        <taxon>Bacillati</taxon>
        <taxon>Bacillota</taxon>
        <taxon>Bacilli</taxon>
        <taxon>Lactobacillales</taxon>
        <taxon>Streptococcaceae</taxon>
        <taxon>Streptococcus</taxon>
    </lineage>
</organism>
<evidence type="ECO:0000259" key="10">
    <source>
        <dbReference type="Pfam" id="PF00288"/>
    </source>
</evidence>
<reference evidence="12 14" key="1">
    <citation type="journal article" date="2014" name="Genome Announc.">
        <title>Draft Genome Sequences of Streptococcus bovis Strains ATCC 33317 and JB1.</title>
        <authorList>
            <person name="Benahmed F.H."/>
            <person name="Gopinath G.R."/>
            <person name="Harbottle H."/>
            <person name="Cotta M.A."/>
            <person name="Luo Y."/>
            <person name="Henderson C."/>
            <person name="Teri P."/>
            <person name="Soppet D."/>
            <person name="Rasmussen M."/>
            <person name="Whitehead T.R."/>
            <person name="Davidson M."/>
        </authorList>
    </citation>
    <scope>NUCLEOTIDE SEQUENCE [LARGE SCALE GENOMIC DNA]</scope>
    <source>
        <strain evidence="12 14">JB1</strain>
    </source>
</reference>
<dbReference type="Pfam" id="PF08544">
    <property type="entry name" value="GHMP_kinases_C"/>
    <property type="match status" value="1"/>
</dbReference>
<feature type="domain" description="GHMP kinase N-terminal" evidence="10">
    <location>
        <begin position="61"/>
        <end position="139"/>
    </location>
</feature>
<evidence type="ECO:0000313" key="14">
    <source>
        <dbReference type="Proteomes" id="UP000029382"/>
    </source>
</evidence>
<keyword evidence="6" id="KW-0067">ATP-binding</keyword>
<dbReference type="InterPro" id="IPR020568">
    <property type="entry name" value="Ribosomal_Su5_D2-typ_SF"/>
</dbReference>
<comment type="caution">
    <text evidence="12">The sequence shown here is derived from an EMBL/GenBank/DDBJ whole genome shotgun (WGS) entry which is preliminary data.</text>
</comment>
<keyword evidence="2" id="KW-0444">Lipid biosynthesis</keyword>
<dbReference type="NCBIfam" id="TIGR00549">
    <property type="entry name" value="mevalon_kin"/>
    <property type="match status" value="1"/>
</dbReference>
<dbReference type="SUPFAM" id="SSF54211">
    <property type="entry name" value="Ribosomal protein S5 domain 2-like"/>
    <property type="match status" value="1"/>
</dbReference>
<reference evidence="13 15" key="2">
    <citation type="submission" date="2016-10" db="EMBL/GenBank/DDBJ databases">
        <authorList>
            <person name="Varghese N."/>
            <person name="Submissions S."/>
        </authorList>
    </citation>
    <scope>NUCLEOTIDE SEQUENCE [LARGE SCALE GENOMIC DNA]</scope>
    <source>
        <strain evidence="13 15">JB1</strain>
    </source>
</reference>
<keyword evidence="3" id="KW-0808">Transferase</keyword>
<dbReference type="InterPro" id="IPR006205">
    <property type="entry name" value="Mev_gal_kin"/>
</dbReference>
<keyword evidence="5 12" id="KW-0418">Kinase</keyword>
<dbReference type="InterPro" id="IPR006204">
    <property type="entry name" value="GHMP_kinase_N_dom"/>
</dbReference>
<feature type="domain" description="GHMP kinase C-terminal" evidence="11">
    <location>
        <begin position="205"/>
        <end position="283"/>
    </location>
</feature>
<gene>
    <name evidence="12" type="ORF">H702_05660</name>
    <name evidence="13" type="ORF">SAMN02910290_01320</name>
</gene>
<dbReference type="InterPro" id="IPR036554">
    <property type="entry name" value="GHMP_kinase_C_sf"/>
</dbReference>
<evidence type="ECO:0000256" key="8">
    <source>
        <dbReference type="ARBA" id="ARBA00023098"/>
    </source>
</evidence>
<dbReference type="InterPro" id="IPR013750">
    <property type="entry name" value="GHMP_kinase_C_dom"/>
</dbReference>
<evidence type="ECO:0000259" key="11">
    <source>
        <dbReference type="Pfam" id="PF08544"/>
    </source>
</evidence>
<dbReference type="GO" id="GO:0005829">
    <property type="term" value="C:cytosol"/>
    <property type="evidence" value="ECO:0007669"/>
    <property type="project" value="TreeGrafter"/>
</dbReference>